<comment type="caution">
    <text evidence="1">The sequence shown here is derived from an EMBL/GenBank/DDBJ whole genome shotgun (WGS) entry which is preliminary data.</text>
</comment>
<evidence type="ECO:0000313" key="1">
    <source>
        <dbReference type="EMBL" id="GDY71586.1"/>
    </source>
</evidence>
<protein>
    <submittedName>
        <fullName evidence="1">Uncharacterized protein</fullName>
    </submittedName>
</protein>
<dbReference type="AlphaFoldDB" id="A0A4D4MIF7"/>
<gene>
    <name evidence="1" type="ORF">SAV31267_010710</name>
</gene>
<sequence length="43" mass="4944">MIVTYRSSQGVPYLTYHSTNTFRRSVASIVASYPNSAYYAYRT</sequence>
<organism evidence="1 2">
    <name type="scientific">Streptomyces avermitilis</name>
    <dbReference type="NCBI Taxonomy" id="33903"/>
    <lineage>
        <taxon>Bacteria</taxon>
        <taxon>Bacillati</taxon>
        <taxon>Actinomycetota</taxon>
        <taxon>Actinomycetes</taxon>
        <taxon>Kitasatosporales</taxon>
        <taxon>Streptomycetaceae</taxon>
        <taxon>Streptomyces</taxon>
    </lineage>
</organism>
<evidence type="ECO:0000313" key="2">
    <source>
        <dbReference type="Proteomes" id="UP000299211"/>
    </source>
</evidence>
<reference evidence="1 2" key="1">
    <citation type="submission" date="2019-04" db="EMBL/GenBank/DDBJ databases">
        <title>Draft genome sequences of Streptomyces avermitilis ATCC 31267.</title>
        <authorList>
            <person name="Komaki H."/>
            <person name="Tamura T."/>
            <person name="Hosoyama A."/>
        </authorList>
    </citation>
    <scope>NUCLEOTIDE SEQUENCE [LARGE SCALE GENOMIC DNA]</scope>
    <source>
        <strain evidence="1 2">ATCC 31267</strain>
    </source>
</reference>
<name>A0A4D4MIF7_STRAX</name>
<proteinExistence type="predicted"/>
<dbReference type="Proteomes" id="UP000299211">
    <property type="component" value="Unassembled WGS sequence"/>
</dbReference>
<dbReference type="EMBL" id="BJHY01000001">
    <property type="protein sequence ID" value="GDY71586.1"/>
    <property type="molecule type" value="Genomic_DNA"/>
</dbReference>
<accession>A0A4D4MIF7</accession>